<accession>A0A9X2FFJ1</accession>
<gene>
    <name evidence="4" type="ORF">NG895_29665</name>
</gene>
<reference evidence="4" key="1">
    <citation type="submission" date="2022-06" db="EMBL/GenBank/DDBJ databases">
        <title>Aeoliella straminimaris, a novel planctomycete from sediments.</title>
        <authorList>
            <person name="Vitorino I.R."/>
            <person name="Lage O.M."/>
        </authorList>
    </citation>
    <scope>NUCLEOTIDE SEQUENCE</scope>
    <source>
        <strain evidence="4">ICT_H6.2</strain>
    </source>
</reference>
<evidence type="ECO:0000256" key="2">
    <source>
        <dbReference type="ARBA" id="ARBA00023315"/>
    </source>
</evidence>
<name>A0A9X2FFJ1_9BACT</name>
<proteinExistence type="predicted"/>
<dbReference type="Gene3D" id="3.40.630.30">
    <property type="match status" value="1"/>
</dbReference>
<dbReference type="InterPro" id="IPR050832">
    <property type="entry name" value="Bact_Acetyltransf"/>
</dbReference>
<dbReference type="EMBL" id="JAMXLR010000095">
    <property type="protein sequence ID" value="MCO6048090.1"/>
    <property type="molecule type" value="Genomic_DNA"/>
</dbReference>
<dbReference type="PANTHER" id="PTHR43877">
    <property type="entry name" value="AMINOALKYLPHOSPHONATE N-ACETYLTRANSFERASE-RELATED-RELATED"/>
    <property type="match status" value="1"/>
</dbReference>
<dbReference type="SUPFAM" id="SSF55729">
    <property type="entry name" value="Acyl-CoA N-acyltransferases (Nat)"/>
    <property type="match status" value="2"/>
</dbReference>
<keyword evidence="5" id="KW-1185">Reference proteome</keyword>
<dbReference type="Pfam" id="PF00583">
    <property type="entry name" value="Acetyltransf_1"/>
    <property type="match status" value="2"/>
</dbReference>
<dbReference type="CDD" id="cd04301">
    <property type="entry name" value="NAT_SF"/>
    <property type="match status" value="2"/>
</dbReference>
<dbReference type="PANTHER" id="PTHR43877:SF1">
    <property type="entry name" value="ACETYLTRANSFERASE"/>
    <property type="match status" value="1"/>
</dbReference>
<organism evidence="4 5">
    <name type="scientific">Aeoliella straminimaris</name>
    <dbReference type="NCBI Taxonomy" id="2954799"/>
    <lineage>
        <taxon>Bacteria</taxon>
        <taxon>Pseudomonadati</taxon>
        <taxon>Planctomycetota</taxon>
        <taxon>Planctomycetia</taxon>
        <taxon>Pirellulales</taxon>
        <taxon>Lacipirellulaceae</taxon>
        <taxon>Aeoliella</taxon>
    </lineage>
</organism>
<dbReference type="GO" id="GO:0016747">
    <property type="term" value="F:acyltransferase activity, transferring groups other than amino-acyl groups"/>
    <property type="evidence" value="ECO:0007669"/>
    <property type="project" value="InterPro"/>
</dbReference>
<keyword evidence="1" id="KW-0808">Transferase</keyword>
<evidence type="ECO:0000313" key="4">
    <source>
        <dbReference type="EMBL" id="MCO6048090.1"/>
    </source>
</evidence>
<dbReference type="Proteomes" id="UP001155241">
    <property type="component" value="Unassembled WGS sequence"/>
</dbReference>
<dbReference type="InterPro" id="IPR016181">
    <property type="entry name" value="Acyl_CoA_acyltransferase"/>
</dbReference>
<evidence type="ECO:0000256" key="1">
    <source>
        <dbReference type="ARBA" id="ARBA00022679"/>
    </source>
</evidence>
<evidence type="ECO:0000313" key="5">
    <source>
        <dbReference type="Proteomes" id="UP001155241"/>
    </source>
</evidence>
<dbReference type="AlphaFoldDB" id="A0A9X2FFJ1"/>
<feature type="domain" description="N-acetyltransferase" evidence="3">
    <location>
        <begin position="2"/>
        <end position="162"/>
    </location>
</feature>
<dbReference type="RefSeq" id="WP_252856203.1">
    <property type="nucleotide sequence ID" value="NZ_JAMXLR010000095.1"/>
</dbReference>
<dbReference type="PROSITE" id="PS51186">
    <property type="entry name" value="GNAT"/>
    <property type="match status" value="2"/>
</dbReference>
<evidence type="ECO:0000259" key="3">
    <source>
        <dbReference type="PROSITE" id="PS51186"/>
    </source>
</evidence>
<dbReference type="InterPro" id="IPR000182">
    <property type="entry name" value="GNAT_dom"/>
</dbReference>
<comment type="caution">
    <text evidence="4">The sequence shown here is derived from an EMBL/GenBank/DDBJ whole genome shotgun (WGS) entry which is preliminary data.</text>
</comment>
<feature type="domain" description="N-acetyltransferase" evidence="3">
    <location>
        <begin position="173"/>
        <end position="302"/>
    </location>
</feature>
<sequence length="302" mass="33706">MSPLINMQVSDAPAMLELWTSAAPHERLSRPLLEEKIWGDPDFRPELALVCKDQQQLQGFGVAVCRRKDDSTMGYIKLLAVAPKLQQSGIGSAIYKQLEQRCRDLGALEIRVAESAPNYLHPGVDERNVAAIAFFTKHHYGEIGRACNMTVDLGQWEKEYRQAAFGTDPSHPIRVVRATSAYAPAIREFINLHWPTWWGEVSVALRNAPISLFLALEEGKVIGFAAHDANNRGTGWFGPMGTCPQQRGRGIGRVLLAHCLDDMRRQGNESATIPWVGPVDFYRHHCGAVVDRHFVRLAKSLT</sequence>
<protein>
    <submittedName>
        <fullName evidence="4">GNAT family N-acetyltransferase</fullName>
    </submittedName>
</protein>
<keyword evidence="2" id="KW-0012">Acyltransferase</keyword>